<evidence type="ECO:0000313" key="2">
    <source>
        <dbReference type="Proteomes" id="UP000050349"/>
    </source>
</evidence>
<dbReference type="PATRIC" id="fig|294.162.peg.706"/>
<gene>
    <name evidence="1" type="ORF">AN403_5476</name>
</gene>
<proteinExistence type="predicted"/>
<protein>
    <submittedName>
        <fullName evidence="1">Uncharacterized protein</fullName>
    </submittedName>
</protein>
<dbReference type="OrthoDB" id="6878917at2"/>
<dbReference type="EMBL" id="LJXB01000053">
    <property type="protein sequence ID" value="KPU61482.1"/>
    <property type="molecule type" value="Genomic_DNA"/>
</dbReference>
<dbReference type="Proteomes" id="UP000050349">
    <property type="component" value="Unassembled WGS sequence"/>
</dbReference>
<name>A0A0P9BEN1_PSEFL</name>
<sequence length="47" mass="5248">MEDKPDEQKMGAELSSLLNFIPSAYYDLIARVCLFASFTLGRLKPAP</sequence>
<comment type="caution">
    <text evidence="1">The sequence shown here is derived from an EMBL/GenBank/DDBJ whole genome shotgun (WGS) entry which is preliminary data.</text>
</comment>
<accession>A0A0P9BEN1</accession>
<organism evidence="1 2">
    <name type="scientific">Pseudomonas fluorescens</name>
    <dbReference type="NCBI Taxonomy" id="294"/>
    <lineage>
        <taxon>Bacteria</taxon>
        <taxon>Pseudomonadati</taxon>
        <taxon>Pseudomonadota</taxon>
        <taxon>Gammaproteobacteria</taxon>
        <taxon>Pseudomonadales</taxon>
        <taxon>Pseudomonadaceae</taxon>
        <taxon>Pseudomonas</taxon>
    </lineage>
</organism>
<reference evidence="1 2" key="1">
    <citation type="submission" date="2015-09" db="EMBL/GenBank/DDBJ databases">
        <authorList>
            <person name="Jackson K.R."/>
            <person name="Lunt B.L."/>
            <person name="Fisher J.N.B."/>
            <person name="Gardner A.V."/>
            <person name="Bailey M.E."/>
            <person name="Deus L.M."/>
            <person name="Earl A.S."/>
            <person name="Gibby P.D."/>
            <person name="Hartmann K.A."/>
            <person name="Liu J.E."/>
            <person name="Manci A.M."/>
            <person name="Nielsen D.A."/>
            <person name="Solomon M.B."/>
            <person name="Breakwell D.P."/>
            <person name="Burnett S.H."/>
            <person name="Grose J.H."/>
        </authorList>
    </citation>
    <scope>NUCLEOTIDE SEQUENCE [LARGE SCALE GENOMIC DNA]</scope>
    <source>
        <strain evidence="1 2">S613</strain>
    </source>
</reference>
<evidence type="ECO:0000313" key="1">
    <source>
        <dbReference type="EMBL" id="KPU61482.1"/>
    </source>
</evidence>
<dbReference type="RefSeq" id="WP_155510379.1">
    <property type="nucleotide sequence ID" value="NZ_LJXB01000053.1"/>
</dbReference>
<dbReference type="AlphaFoldDB" id="A0A0P9BEN1"/>